<feature type="modified residue" description="N6-(pyridoxal phosphate)lysine" evidence="9 10">
    <location>
        <position position="237"/>
    </location>
</feature>
<dbReference type="InterPro" id="IPR001917">
    <property type="entry name" value="Aminotrans_II_pyridoxalP_BS"/>
</dbReference>
<comment type="cofactor">
    <cofactor evidence="1 9 10">
        <name>pyridoxal 5'-phosphate</name>
        <dbReference type="ChEBI" id="CHEBI:597326"/>
    </cofactor>
</comment>
<dbReference type="STRING" id="286156.Ppb6_02930"/>
<evidence type="ECO:0000256" key="5">
    <source>
        <dbReference type="ARBA" id="ARBA00022679"/>
    </source>
</evidence>
<dbReference type="InterPro" id="IPR004839">
    <property type="entry name" value="Aminotransferase_I/II_large"/>
</dbReference>
<dbReference type="InterPro" id="IPR004723">
    <property type="entry name" value="AONS_Archaea/Proteobacteria"/>
</dbReference>
<keyword evidence="6 9" id="KW-0093">Biotin biosynthesis</keyword>
<evidence type="ECO:0000256" key="4">
    <source>
        <dbReference type="ARBA" id="ARBA00011738"/>
    </source>
</evidence>
<evidence type="ECO:0000256" key="7">
    <source>
        <dbReference type="ARBA" id="ARBA00022898"/>
    </source>
</evidence>
<dbReference type="EC" id="2.3.1.47" evidence="9"/>
<evidence type="ECO:0000256" key="10">
    <source>
        <dbReference type="PIRSR" id="PIRSR604723-51"/>
    </source>
</evidence>
<dbReference type="InterPro" id="IPR022834">
    <property type="entry name" value="AONS_Proteobacteria"/>
</dbReference>
<evidence type="ECO:0000256" key="3">
    <source>
        <dbReference type="ARBA" id="ARBA00010008"/>
    </source>
</evidence>
<dbReference type="Pfam" id="PF00155">
    <property type="entry name" value="Aminotran_1_2"/>
    <property type="match status" value="1"/>
</dbReference>
<keyword evidence="5 9" id="KW-0808">Transferase</keyword>
<dbReference type="NCBIfam" id="TIGR00858">
    <property type="entry name" value="bioF"/>
    <property type="match status" value="1"/>
</dbReference>
<dbReference type="InterPro" id="IPR015421">
    <property type="entry name" value="PyrdxlP-dep_Trfase_major"/>
</dbReference>
<name>A0A1C0U1Q0_9GAMM</name>
<dbReference type="InterPro" id="IPR015424">
    <property type="entry name" value="PyrdxlP-dep_Trfase"/>
</dbReference>
<dbReference type="GO" id="GO:0030170">
    <property type="term" value="F:pyridoxal phosphate binding"/>
    <property type="evidence" value="ECO:0007669"/>
    <property type="project" value="UniProtKB-UniRule"/>
</dbReference>
<dbReference type="PROSITE" id="PS00599">
    <property type="entry name" value="AA_TRANSFER_CLASS_2"/>
    <property type="match status" value="1"/>
</dbReference>
<accession>A0A1C0U1Q0</accession>
<evidence type="ECO:0000313" key="13">
    <source>
        <dbReference type="Proteomes" id="UP000093476"/>
    </source>
</evidence>
<feature type="binding site" evidence="9">
    <location>
        <position position="180"/>
    </location>
    <ligand>
        <name>pyridoxal 5'-phosphate</name>
        <dbReference type="ChEBI" id="CHEBI:597326"/>
    </ligand>
</feature>
<comment type="subunit">
    <text evidence="4 9">Homodimer.</text>
</comment>
<dbReference type="Proteomes" id="UP000093476">
    <property type="component" value="Unassembled WGS sequence"/>
</dbReference>
<sequence length="384" mass="42576">MMNWSAYLSRQLSEFRDSSLWRQRQVNQKSDGRFLYTTEGKYLNFSGNDYLGLSTNPAVISAWQQGAEQYGVGSGGSGHIIGYTNAHQVLEQQLADWLGYPKALLFISGYSANQGVIAALMTKQDRIIADRLSHASLMEAAMHSPAQLRRFLHNQPESLKDLLAKPRVGKTLVVTEGVFSMDGDKAPLSDIYQQTSASGNWLMVDDAHGIGVCGEQGRGSCWQQKVKPEILIVTFGKAFGLSGAAVLCDEQTAEYLIQYSRHLIYSTSMPPAQAQAISEAIRQIQSGDELRQQLQQNIDYFRQRAQKLPFTLTDSATAIQPLIVGNNELSVSLSQYLQQKGIWVKAIRPPTVPPGSARLRITLTASHTQQDIDMLTEALDEFRC</sequence>
<proteinExistence type="inferred from homology"/>
<evidence type="ECO:0000313" key="12">
    <source>
        <dbReference type="EMBL" id="OCQ51815.1"/>
    </source>
</evidence>
<feature type="binding site" evidence="9">
    <location>
        <position position="234"/>
    </location>
    <ligand>
        <name>pyridoxal 5'-phosphate</name>
        <dbReference type="ChEBI" id="CHEBI:597326"/>
    </ligand>
</feature>
<dbReference type="CDD" id="cd06454">
    <property type="entry name" value="KBL_like"/>
    <property type="match status" value="1"/>
</dbReference>
<reference evidence="12 13" key="1">
    <citation type="submission" date="2015-12" db="EMBL/GenBank/DDBJ databases">
        <title>Genome comparisons provide insights into the role of secondary metabolites in the pathogenic phase of the Photorhabdus life cycle.</title>
        <authorList>
            <person name="Tobias N.J."/>
            <person name="Mishra B."/>
            <person name="Gupta D.K."/>
            <person name="Thines M."/>
            <person name="Stinear T.P."/>
            <person name="Bode H.B."/>
        </authorList>
    </citation>
    <scope>NUCLEOTIDE SEQUENCE [LARGE SCALE GENOMIC DNA]</scope>
    <source>
        <strain evidence="12 13">PB68.1</strain>
    </source>
</reference>
<dbReference type="Gene3D" id="3.90.1150.10">
    <property type="entry name" value="Aspartate Aminotransferase, domain 1"/>
    <property type="match status" value="1"/>
</dbReference>
<dbReference type="InterPro" id="IPR015422">
    <property type="entry name" value="PyrdxlP-dep_Trfase_small"/>
</dbReference>
<evidence type="ECO:0000256" key="8">
    <source>
        <dbReference type="ARBA" id="ARBA00047715"/>
    </source>
</evidence>
<comment type="function">
    <text evidence="9">Catalyzes the decarboxylative condensation of pimeloyl-[acyl-carrier protein] and L-alanine to produce 8-amino-7-oxononanoate (AON), [acyl-carrier protein], and carbon dioxide.</text>
</comment>
<gene>
    <name evidence="9 12" type="primary">bioF</name>
    <name evidence="12" type="ORF">Ppb6_02930</name>
</gene>
<evidence type="ECO:0000256" key="2">
    <source>
        <dbReference type="ARBA" id="ARBA00004746"/>
    </source>
</evidence>
<dbReference type="Gene3D" id="3.40.640.10">
    <property type="entry name" value="Type I PLP-dependent aspartate aminotransferase-like (Major domain)"/>
    <property type="match status" value="1"/>
</dbReference>
<feature type="binding site" evidence="9">
    <location>
        <position position="351"/>
    </location>
    <ligand>
        <name>substrate</name>
    </ligand>
</feature>
<feature type="binding site" evidence="9">
    <location>
        <position position="22"/>
    </location>
    <ligand>
        <name>substrate</name>
    </ligand>
</feature>
<dbReference type="SUPFAM" id="SSF53383">
    <property type="entry name" value="PLP-dependent transferases"/>
    <property type="match status" value="1"/>
</dbReference>
<dbReference type="GO" id="GO:0008710">
    <property type="term" value="F:8-amino-7-oxononanoate synthase activity"/>
    <property type="evidence" value="ECO:0007669"/>
    <property type="project" value="UniProtKB-UniRule"/>
</dbReference>
<dbReference type="PANTHER" id="PTHR13693:SF100">
    <property type="entry name" value="8-AMINO-7-OXONONANOATE SYNTHASE"/>
    <property type="match status" value="1"/>
</dbReference>
<protein>
    <recommendedName>
        <fullName evidence="9">8-amino-7-oxononanoate synthase</fullName>
        <shortName evidence="9">AONS</shortName>
        <ecNumber evidence="9">2.3.1.47</ecNumber>
    </recommendedName>
    <alternativeName>
        <fullName evidence="9">7-keto-8-amino-pelargonic acid synthase</fullName>
        <shortName evidence="9">7-KAP synthase</shortName>
        <shortName evidence="9">KAPA synthase</shortName>
    </alternativeName>
    <alternativeName>
        <fullName evidence="9">8-amino-7-ketopelargonate synthase</fullName>
    </alternativeName>
</protein>
<keyword evidence="7 9" id="KW-0663">Pyridoxal phosphate</keyword>
<feature type="domain" description="Aminotransferase class I/classII large" evidence="11">
    <location>
        <begin position="41"/>
        <end position="379"/>
    </location>
</feature>
<comment type="caution">
    <text evidence="12">The sequence shown here is derived from an EMBL/GenBank/DDBJ whole genome shotgun (WGS) entry which is preliminary data.</text>
</comment>
<dbReference type="EMBL" id="LOMY01000104">
    <property type="protein sequence ID" value="OCQ51815.1"/>
    <property type="molecule type" value="Genomic_DNA"/>
</dbReference>
<dbReference type="HAMAP" id="MF_01693">
    <property type="entry name" value="BioF_aminotrans_2"/>
    <property type="match status" value="1"/>
</dbReference>
<evidence type="ECO:0000256" key="9">
    <source>
        <dbReference type="HAMAP-Rule" id="MF_01693"/>
    </source>
</evidence>
<dbReference type="InterPro" id="IPR050087">
    <property type="entry name" value="AON_synthase_class-II"/>
</dbReference>
<dbReference type="PATRIC" id="fig|286156.4.peg.3324"/>
<dbReference type="AlphaFoldDB" id="A0A1C0U1Q0"/>
<comment type="catalytic activity">
    <reaction evidence="8 9">
        <text>6-carboxyhexanoyl-[ACP] + L-alanine + H(+) = (8S)-8-amino-7-oxononanoate + holo-[ACP] + CO2</text>
        <dbReference type="Rhea" id="RHEA:42288"/>
        <dbReference type="Rhea" id="RHEA-COMP:9685"/>
        <dbReference type="Rhea" id="RHEA-COMP:9955"/>
        <dbReference type="ChEBI" id="CHEBI:15378"/>
        <dbReference type="ChEBI" id="CHEBI:16526"/>
        <dbReference type="ChEBI" id="CHEBI:57972"/>
        <dbReference type="ChEBI" id="CHEBI:64479"/>
        <dbReference type="ChEBI" id="CHEBI:78846"/>
        <dbReference type="ChEBI" id="CHEBI:149468"/>
        <dbReference type="EC" id="2.3.1.47"/>
    </reaction>
</comment>
<keyword evidence="12" id="KW-0012">Acyltransferase</keyword>
<dbReference type="UniPathway" id="UPA00078"/>
<feature type="binding site" evidence="9">
    <location>
        <position position="134"/>
    </location>
    <ligand>
        <name>substrate</name>
    </ligand>
</feature>
<dbReference type="PANTHER" id="PTHR13693">
    <property type="entry name" value="CLASS II AMINOTRANSFERASE/8-AMINO-7-OXONONANOATE SYNTHASE"/>
    <property type="match status" value="1"/>
</dbReference>
<evidence type="ECO:0000256" key="1">
    <source>
        <dbReference type="ARBA" id="ARBA00001933"/>
    </source>
</evidence>
<comment type="pathway">
    <text evidence="2 9">Cofactor biosynthesis; biotin biosynthesis.</text>
</comment>
<feature type="binding site" evidence="9">
    <location>
        <begin position="109"/>
        <end position="110"/>
    </location>
    <ligand>
        <name>pyridoxal 5'-phosphate</name>
        <dbReference type="ChEBI" id="CHEBI:597326"/>
    </ligand>
</feature>
<dbReference type="GO" id="GO:0009102">
    <property type="term" value="P:biotin biosynthetic process"/>
    <property type="evidence" value="ECO:0007669"/>
    <property type="project" value="UniProtKB-UniRule"/>
</dbReference>
<organism evidence="12 13">
    <name type="scientific">Photorhabdus australis subsp. thailandensis</name>
    <dbReference type="NCBI Taxonomy" id="2805096"/>
    <lineage>
        <taxon>Bacteria</taxon>
        <taxon>Pseudomonadati</taxon>
        <taxon>Pseudomonadota</taxon>
        <taxon>Gammaproteobacteria</taxon>
        <taxon>Enterobacterales</taxon>
        <taxon>Morganellaceae</taxon>
        <taxon>Photorhabdus</taxon>
    </lineage>
</organism>
<evidence type="ECO:0000259" key="11">
    <source>
        <dbReference type="Pfam" id="PF00155"/>
    </source>
</evidence>
<evidence type="ECO:0000256" key="6">
    <source>
        <dbReference type="ARBA" id="ARBA00022756"/>
    </source>
</evidence>
<feature type="binding site" evidence="9">
    <location>
        <position position="208"/>
    </location>
    <ligand>
        <name>pyridoxal 5'-phosphate</name>
        <dbReference type="ChEBI" id="CHEBI:597326"/>
    </ligand>
</feature>
<keyword evidence="13" id="KW-1185">Reference proteome</keyword>
<comment type="similarity">
    <text evidence="3 9">Belongs to the class-II pyridoxal-phosphate-dependent aminotransferase family. BioF subfamily.</text>
</comment>